<evidence type="ECO:0000313" key="2">
    <source>
        <dbReference type="Proteomes" id="UP000821865"/>
    </source>
</evidence>
<dbReference type="Proteomes" id="UP000821865">
    <property type="component" value="Chromosome 10"/>
</dbReference>
<reference evidence="1" key="1">
    <citation type="submission" date="2020-05" db="EMBL/GenBank/DDBJ databases">
        <title>Large-scale comparative analyses of tick genomes elucidate their genetic diversity and vector capacities.</title>
        <authorList>
            <person name="Jia N."/>
            <person name="Wang J."/>
            <person name="Shi W."/>
            <person name="Du L."/>
            <person name="Sun Y."/>
            <person name="Zhan W."/>
            <person name="Jiang J."/>
            <person name="Wang Q."/>
            <person name="Zhang B."/>
            <person name="Ji P."/>
            <person name="Sakyi L.B."/>
            <person name="Cui X."/>
            <person name="Yuan T."/>
            <person name="Jiang B."/>
            <person name="Yang W."/>
            <person name="Lam T.T.-Y."/>
            <person name="Chang Q."/>
            <person name="Ding S."/>
            <person name="Wang X."/>
            <person name="Zhu J."/>
            <person name="Ruan X."/>
            <person name="Zhao L."/>
            <person name="Wei J."/>
            <person name="Que T."/>
            <person name="Du C."/>
            <person name="Cheng J."/>
            <person name="Dai P."/>
            <person name="Han X."/>
            <person name="Huang E."/>
            <person name="Gao Y."/>
            <person name="Liu J."/>
            <person name="Shao H."/>
            <person name="Ye R."/>
            <person name="Li L."/>
            <person name="Wei W."/>
            <person name="Wang X."/>
            <person name="Wang C."/>
            <person name="Yang T."/>
            <person name="Huo Q."/>
            <person name="Li W."/>
            <person name="Guo W."/>
            <person name="Chen H."/>
            <person name="Zhou L."/>
            <person name="Ni X."/>
            <person name="Tian J."/>
            <person name="Zhou Y."/>
            <person name="Sheng Y."/>
            <person name="Liu T."/>
            <person name="Pan Y."/>
            <person name="Xia L."/>
            <person name="Li J."/>
            <person name="Zhao F."/>
            <person name="Cao W."/>
        </authorList>
    </citation>
    <scope>NUCLEOTIDE SEQUENCE</scope>
    <source>
        <strain evidence="1">Dsil-2018</strain>
    </source>
</reference>
<dbReference type="EMBL" id="CM023479">
    <property type="protein sequence ID" value="KAH7974405.1"/>
    <property type="molecule type" value="Genomic_DNA"/>
</dbReference>
<sequence length="1518" mass="164259">MLAYLKKRIELNQGISISKLPGHLAQLPPEVRAKHGSNEEAIRRCIEKHPEEFLIDKSDRVFLRPPPSPKALAPTNLVTDDVTDLCNVTGNVLRIFPAFGFITVDYPIKTTVYFDVKSFEENRHTTLTTSGLSEGDCVIFDAAKSVGHKASFKATRVKCIEMKAAAPSSASQSIKEPSVDGDDRLHDQSGFIHTVRPDFGFITFGPKKKHCAFFHSSVVDKTLTKGSKNLTDILTVNDRVHFDARPDSKGSKWCKWKATKVWCVPPEMDSVPNSEGDSGDEVFMSEDEADLEGILNGNSELESSDVDVEDYPVGCPDWEDHPRKPLNDAGDERSAEQPVAWSARRKLSGIKGIFFKESDKAGHVFWLDGKVAAQVVITIVYHMGTQIKSFDELPWNSDFEQGVEVFFDAVESDDTWIATLVWIGDRPPRLNVSCSENIFNNVLALAMAETFTRNKRIVATCQPAAPSNSQPSVEIFPDRKGVVVTAAQRMAWCKVQESSGPRQLKFTCLYRDGIARTDCLDKILQEDDVVFVDYMIGTSHGREEVRCVLAWQGQKPLDVACLDPEDFVKLLNARAAEHSSTSSSPEQPSSGPDVVLDASQENGRQSLSPSEFAEQMLGVAVSKGSVAVQRTQAPVSKQDDDTALSRILAHLKRAVRANEGVPLARLQGILSQLPPSVRGRYGATVETIRLVARQFPGTIVVGSDNRVYTSAGPRTFAKNNAAVIHKPPGKKQLPTTKAGAATLKQTGARAVLNASAEVQSFPPPTAHTAEPSVSIYPCVKGTIVQVLDCIATVRVKEAAGTRDIQFTNECLFKDGEVVLDNFSEVLHDGDEVRLNYMVGSRGRKDDVVHCDLVWLGRPPDNAECMGPDEFAKSLGIKASSVGVRATADDLSQQEDTVPKSVSGKHAGFAVSHQTVPPEQGHFMENLTPQETLKAGADQAAAVPSFEQHPEQPVEEPQVVPTKSGLANAARCVSPGLSDETLLRLARMVVQEFRAEFREEMQKCVESFMKQSRIVVRDVESQTSADDLRMSSTGESTPPFFSPCSTPTRELDMSGASPPGPELASCQLKFSDTRPEDAVVLEPLELQRVPCSDNSIAHTSCQQDDNSASQPSVQVQSGNVVDMANISDEACDIKPPDEPEGTVASQPLELQKVTPADDTATDTSCELYDNSSSQPPEPVRSESMAGEVRSYSDETADVNSTILQPFEALVTHDNHVEELAVHIGTMVLELSDKSCMVNELSNLSEAADEASLNSAESHNVLPQNGIVDTLLTEKKELSLSEEPEEAPISQRAHENEAQPSNAQDDSVDGIVSQAEPDELDTAPTDTFVLCSTQSKVSVVIETPDPVGSSVLHQTAEDKVPEVSDTCDTALVDTTVLQQTAESEVPDVSEAPDNAIVDAAASQQAAEKKIPGVLEAPGEALADVTGLQRTAEEEAPNLLETLGSESAIETVIPMAANDSSSQPAATLHVLIENDSILPPVLPSTVSGPDASSAELTQEYDAQVNMNSDALKASDISESML</sequence>
<keyword evidence="2" id="KW-1185">Reference proteome</keyword>
<gene>
    <name evidence="1" type="ORF">HPB49_015038</name>
</gene>
<organism evidence="1 2">
    <name type="scientific">Dermacentor silvarum</name>
    <name type="common">Tick</name>
    <dbReference type="NCBI Taxonomy" id="543639"/>
    <lineage>
        <taxon>Eukaryota</taxon>
        <taxon>Metazoa</taxon>
        <taxon>Ecdysozoa</taxon>
        <taxon>Arthropoda</taxon>
        <taxon>Chelicerata</taxon>
        <taxon>Arachnida</taxon>
        <taxon>Acari</taxon>
        <taxon>Parasitiformes</taxon>
        <taxon>Ixodida</taxon>
        <taxon>Ixodoidea</taxon>
        <taxon>Ixodidae</taxon>
        <taxon>Rhipicephalinae</taxon>
        <taxon>Dermacentor</taxon>
    </lineage>
</organism>
<comment type="caution">
    <text evidence="1">The sequence shown here is derived from an EMBL/GenBank/DDBJ whole genome shotgun (WGS) entry which is preliminary data.</text>
</comment>
<proteinExistence type="predicted"/>
<accession>A0ACB8DPM6</accession>
<name>A0ACB8DPM6_DERSI</name>
<evidence type="ECO:0000313" key="1">
    <source>
        <dbReference type="EMBL" id="KAH7974405.1"/>
    </source>
</evidence>
<protein>
    <submittedName>
        <fullName evidence="1">Uncharacterized protein</fullName>
    </submittedName>
</protein>